<organism evidence="2 3">
    <name type="scientific">Frondihabitans cladoniiphilus</name>
    <dbReference type="NCBI Taxonomy" id="715785"/>
    <lineage>
        <taxon>Bacteria</taxon>
        <taxon>Bacillati</taxon>
        <taxon>Actinomycetota</taxon>
        <taxon>Actinomycetes</taxon>
        <taxon>Micrococcales</taxon>
        <taxon>Microbacteriaceae</taxon>
        <taxon>Frondihabitans</taxon>
    </lineage>
</organism>
<protein>
    <recommendedName>
        <fullName evidence="1">Methyltransferase type 11 domain-containing protein</fullName>
    </recommendedName>
</protein>
<dbReference type="InterPro" id="IPR013216">
    <property type="entry name" value="Methyltransf_11"/>
</dbReference>
<gene>
    <name evidence="2" type="ORF">GCM10025780_27030</name>
</gene>
<dbReference type="Proteomes" id="UP001501295">
    <property type="component" value="Unassembled WGS sequence"/>
</dbReference>
<name>A0ABP8W4B9_9MICO</name>
<evidence type="ECO:0000259" key="1">
    <source>
        <dbReference type="Pfam" id="PF08241"/>
    </source>
</evidence>
<evidence type="ECO:0000313" key="3">
    <source>
        <dbReference type="Proteomes" id="UP001501295"/>
    </source>
</evidence>
<evidence type="ECO:0000313" key="2">
    <source>
        <dbReference type="EMBL" id="GAA4680376.1"/>
    </source>
</evidence>
<dbReference type="SUPFAM" id="SSF53335">
    <property type="entry name" value="S-adenosyl-L-methionine-dependent methyltransferases"/>
    <property type="match status" value="1"/>
</dbReference>
<sequence length="113" mass="12360">MIELPYDDARFDGVLAWYSIIHTPPAELGPVLRELRRVTKPGGIALLGFQSGEGTRTMACAYGHDVEMIAHLHRVDDLAVALEAVGFEVKARLERAPRVSERHPQGFVLAAAA</sequence>
<comment type="caution">
    <text evidence="2">The sequence shown here is derived from an EMBL/GenBank/DDBJ whole genome shotgun (WGS) entry which is preliminary data.</text>
</comment>
<dbReference type="InterPro" id="IPR029063">
    <property type="entry name" value="SAM-dependent_MTases_sf"/>
</dbReference>
<dbReference type="RefSeq" id="WP_345376429.1">
    <property type="nucleotide sequence ID" value="NZ_BAABLM010000005.1"/>
</dbReference>
<dbReference type="Pfam" id="PF08241">
    <property type="entry name" value="Methyltransf_11"/>
    <property type="match status" value="1"/>
</dbReference>
<reference evidence="3" key="1">
    <citation type="journal article" date="2019" name="Int. J. Syst. Evol. Microbiol.">
        <title>The Global Catalogue of Microorganisms (GCM) 10K type strain sequencing project: providing services to taxonomists for standard genome sequencing and annotation.</title>
        <authorList>
            <consortium name="The Broad Institute Genomics Platform"/>
            <consortium name="The Broad Institute Genome Sequencing Center for Infectious Disease"/>
            <person name="Wu L."/>
            <person name="Ma J."/>
        </authorList>
    </citation>
    <scope>NUCLEOTIDE SEQUENCE [LARGE SCALE GENOMIC DNA]</scope>
    <source>
        <strain evidence="3">JCM 18956</strain>
    </source>
</reference>
<dbReference type="EMBL" id="BAABLM010000005">
    <property type="protein sequence ID" value="GAA4680376.1"/>
    <property type="molecule type" value="Genomic_DNA"/>
</dbReference>
<keyword evidence="3" id="KW-1185">Reference proteome</keyword>
<accession>A0ABP8W4B9</accession>
<dbReference type="Gene3D" id="3.40.50.150">
    <property type="entry name" value="Vaccinia Virus protein VP39"/>
    <property type="match status" value="1"/>
</dbReference>
<proteinExistence type="predicted"/>
<feature type="domain" description="Methyltransferase type 11" evidence="1">
    <location>
        <begin position="3"/>
        <end position="46"/>
    </location>
</feature>